<evidence type="ECO:0000313" key="1">
    <source>
        <dbReference type="EMBL" id="KAI3361636.1"/>
    </source>
</evidence>
<organism evidence="1 2">
    <name type="scientific">Scortum barcoo</name>
    <name type="common">barcoo grunter</name>
    <dbReference type="NCBI Taxonomy" id="214431"/>
    <lineage>
        <taxon>Eukaryota</taxon>
        <taxon>Metazoa</taxon>
        <taxon>Chordata</taxon>
        <taxon>Craniata</taxon>
        <taxon>Vertebrata</taxon>
        <taxon>Euteleostomi</taxon>
        <taxon>Actinopterygii</taxon>
        <taxon>Neopterygii</taxon>
        <taxon>Teleostei</taxon>
        <taxon>Neoteleostei</taxon>
        <taxon>Acanthomorphata</taxon>
        <taxon>Eupercaria</taxon>
        <taxon>Centrarchiformes</taxon>
        <taxon>Terapontoidei</taxon>
        <taxon>Terapontidae</taxon>
        <taxon>Scortum</taxon>
    </lineage>
</organism>
<evidence type="ECO:0000313" key="2">
    <source>
        <dbReference type="Proteomes" id="UP000831701"/>
    </source>
</evidence>
<sequence>MSGLNDRIKDQLVPHALPEDFKDLEARIDIRLQERELEHRRGAPGAPIPKARLYSISGPERKAMDDYIEASLRPGIIRPSSLPAGAGFFFVGKKDSSLRLCIDYSALNDITVKNRHPLPLISSTFEQLQQAKIFTKLDLRNAYHLHQVRQVLVCLLENQLYVKAEKCEFHASSVSFLGFIVSENQVRMDPEKFIRNFSTVAALLLKEMFTSTPVLTMLDPQLQFIVEVDASNEGVGAVLSQRSPKDHRIHPCAFLS</sequence>
<gene>
    <name evidence="1" type="ORF">L3Q82_002000</name>
</gene>
<reference evidence="1" key="1">
    <citation type="submission" date="2022-04" db="EMBL/GenBank/DDBJ databases">
        <title>Jade perch genome.</title>
        <authorList>
            <person name="Chao B."/>
        </authorList>
    </citation>
    <scope>NUCLEOTIDE SEQUENCE</scope>
    <source>
        <strain evidence="1">CB-2022</strain>
    </source>
</reference>
<name>A0ACB8W1P2_9TELE</name>
<keyword evidence="2" id="KW-1185">Reference proteome</keyword>
<comment type="caution">
    <text evidence="1">The sequence shown here is derived from an EMBL/GenBank/DDBJ whole genome shotgun (WGS) entry which is preliminary data.</text>
</comment>
<proteinExistence type="predicted"/>
<protein>
    <submittedName>
        <fullName evidence="1">Uncharacterized protein</fullName>
    </submittedName>
</protein>
<dbReference type="EMBL" id="CM041545">
    <property type="protein sequence ID" value="KAI3361636.1"/>
    <property type="molecule type" value="Genomic_DNA"/>
</dbReference>
<accession>A0ACB8W1P2</accession>
<dbReference type="Proteomes" id="UP000831701">
    <property type="component" value="Chromosome 15"/>
</dbReference>